<dbReference type="HOGENOM" id="CLU_153370_0_0_1"/>
<evidence type="ECO:0000313" key="2">
    <source>
        <dbReference type="EMBL" id="EXX78331.1"/>
    </source>
</evidence>
<evidence type="ECO:0000256" key="1">
    <source>
        <dbReference type="SAM" id="Phobius"/>
    </source>
</evidence>
<dbReference type="AlphaFoldDB" id="A0A015M025"/>
<dbReference type="OrthoDB" id="2417997at2759"/>
<keyword evidence="1" id="KW-0812">Transmembrane</keyword>
<keyword evidence="1" id="KW-0472">Membrane</keyword>
<accession>A0A015M025</accession>
<evidence type="ECO:0000313" key="3">
    <source>
        <dbReference type="Proteomes" id="UP000022910"/>
    </source>
</evidence>
<dbReference type="Proteomes" id="UP000022910">
    <property type="component" value="Unassembled WGS sequence"/>
</dbReference>
<dbReference type="EMBL" id="JEMT01009226">
    <property type="protein sequence ID" value="EXX78331.1"/>
    <property type="molecule type" value="Genomic_DNA"/>
</dbReference>
<proteinExistence type="predicted"/>
<keyword evidence="1" id="KW-1133">Transmembrane helix</keyword>
<gene>
    <name evidence="2" type="ORF">RirG_015920</name>
</gene>
<organism evidence="2 3">
    <name type="scientific">Rhizophagus irregularis (strain DAOM 197198w)</name>
    <name type="common">Glomus intraradices</name>
    <dbReference type="NCBI Taxonomy" id="1432141"/>
    <lineage>
        <taxon>Eukaryota</taxon>
        <taxon>Fungi</taxon>
        <taxon>Fungi incertae sedis</taxon>
        <taxon>Mucoromycota</taxon>
        <taxon>Glomeromycotina</taxon>
        <taxon>Glomeromycetes</taxon>
        <taxon>Glomerales</taxon>
        <taxon>Glomeraceae</taxon>
        <taxon>Rhizophagus</taxon>
    </lineage>
</organism>
<protein>
    <submittedName>
        <fullName evidence="2">Uncharacterized protein</fullName>
    </submittedName>
</protein>
<sequence>MGNTQKLESAGVALSLDKFTLDVNDLVNKMSVLLEDAKIKKNLKRLEVLAKINSRRKYSSSRIIFDVYGALLGIVLTLIGGIAFKLIRYLLNLSSIRIIKKRIDILNFRFSI</sequence>
<name>A0A015M025_RHIIW</name>
<keyword evidence="3" id="KW-1185">Reference proteome</keyword>
<reference evidence="2 3" key="1">
    <citation type="submission" date="2014-02" db="EMBL/GenBank/DDBJ databases">
        <title>Single nucleus genome sequencing reveals high similarity among nuclei of an endomycorrhizal fungus.</title>
        <authorList>
            <person name="Lin K."/>
            <person name="Geurts R."/>
            <person name="Zhang Z."/>
            <person name="Limpens E."/>
            <person name="Saunders D.G."/>
            <person name="Mu D."/>
            <person name="Pang E."/>
            <person name="Cao H."/>
            <person name="Cha H."/>
            <person name="Lin T."/>
            <person name="Zhou Q."/>
            <person name="Shang Y."/>
            <person name="Li Y."/>
            <person name="Ivanov S."/>
            <person name="Sharma T."/>
            <person name="Velzen R.V."/>
            <person name="Ruijter N.D."/>
            <person name="Aanen D.K."/>
            <person name="Win J."/>
            <person name="Kamoun S."/>
            <person name="Bisseling T."/>
            <person name="Huang S."/>
        </authorList>
    </citation>
    <scope>NUCLEOTIDE SEQUENCE [LARGE SCALE GENOMIC DNA]</scope>
    <source>
        <strain evidence="3">DAOM197198w</strain>
    </source>
</reference>
<dbReference type="SMR" id="A0A015M025"/>
<comment type="caution">
    <text evidence="2">The sequence shown here is derived from an EMBL/GenBank/DDBJ whole genome shotgun (WGS) entry which is preliminary data.</text>
</comment>
<feature type="transmembrane region" description="Helical" evidence="1">
    <location>
        <begin position="67"/>
        <end position="91"/>
    </location>
</feature>